<proteinExistence type="predicted"/>
<sequence length="200" mass="22014">MPRLLKPYTYCYSVRSILEYGSQTQAALYLDTEKNIKCPRNHVAPAAGVVGDGILQVVHHTYRGQIMLDRGHISNGKNTYESQATDCTVGAVAGQLAAAQRVAVNKLRKYTVHAAQSTLRTVTALSLSPRHPPRVHSPLPQPARWAPVAMFLHHTFRQLAIDIAAGTRPSPPGDVVMFDFNSKLLVSMTCSCCLLFDEHH</sequence>
<reference evidence="1" key="1">
    <citation type="submission" date="2016-07" db="EMBL/GenBank/DDBJ databases">
        <authorList>
            <person name="Bretaudeau A."/>
        </authorList>
    </citation>
    <scope>NUCLEOTIDE SEQUENCE</scope>
    <source>
        <strain evidence="1">Rice</strain>
        <tissue evidence="1">Whole body</tissue>
    </source>
</reference>
<dbReference type="EMBL" id="ODYU01009296">
    <property type="protein sequence ID" value="SOQ53615.1"/>
    <property type="molecule type" value="Genomic_DNA"/>
</dbReference>
<name>A0A2H1WKK3_SPOFR</name>
<accession>A0A2H1WKK3</accession>
<evidence type="ECO:0000313" key="1">
    <source>
        <dbReference type="EMBL" id="SOQ53615.1"/>
    </source>
</evidence>
<protein>
    <submittedName>
        <fullName evidence="1">SFRICE_010232</fullName>
    </submittedName>
</protein>
<gene>
    <name evidence="1" type="ORF">SFRICE_010232</name>
</gene>
<dbReference type="AlphaFoldDB" id="A0A2H1WKK3"/>
<organism evidence="1">
    <name type="scientific">Spodoptera frugiperda</name>
    <name type="common">Fall armyworm</name>
    <dbReference type="NCBI Taxonomy" id="7108"/>
    <lineage>
        <taxon>Eukaryota</taxon>
        <taxon>Metazoa</taxon>
        <taxon>Ecdysozoa</taxon>
        <taxon>Arthropoda</taxon>
        <taxon>Hexapoda</taxon>
        <taxon>Insecta</taxon>
        <taxon>Pterygota</taxon>
        <taxon>Neoptera</taxon>
        <taxon>Endopterygota</taxon>
        <taxon>Lepidoptera</taxon>
        <taxon>Glossata</taxon>
        <taxon>Ditrysia</taxon>
        <taxon>Noctuoidea</taxon>
        <taxon>Noctuidae</taxon>
        <taxon>Amphipyrinae</taxon>
        <taxon>Spodoptera</taxon>
    </lineage>
</organism>